<dbReference type="EMBL" id="JAHUTJ010049246">
    <property type="protein sequence ID" value="MED6282758.1"/>
    <property type="molecule type" value="Genomic_DNA"/>
</dbReference>
<comment type="caution">
    <text evidence="2">The sequence shown here is derived from an EMBL/GenBank/DDBJ whole genome shotgun (WGS) entry which is preliminary data.</text>
</comment>
<sequence length="123" mass="13149">MSTLGCVVVVPEGVEQQLGGSRRMFWKKSKQILLAVVVWTIKATKMYLSAIRNKGSSEASESAPGRASLGHNDGLHRPLPQTCSSPPTCVEIAACHAGCHQRSAEMYSAQALLSIQPQSSAQI</sequence>
<organism evidence="2 3">
    <name type="scientific">Characodon lateralis</name>
    <dbReference type="NCBI Taxonomy" id="208331"/>
    <lineage>
        <taxon>Eukaryota</taxon>
        <taxon>Metazoa</taxon>
        <taxon>Chordata</taxon>
        <taxon>Craniata</taxon>
        <taxon>Vertebrata</taxon>
        <taxon>Euteleostomi</taxon>
        <taxon>Actinopterygii</taxon>
        <taxon>Neopterygii</taxon>
        <taxon>Teleostei</taxon>
        <taxon>Neoteleostei</taxon>
        <taxon>Acanthomorphata</taxon>
        <taxon>Ovalentaria</taxon>
        <taxon>Atherinomorphae</taxon>
        <taxon>Cyprinodontiformes</taxon>
        <taxon>Goodeidae</taxon>
        <taxon>Characodon</taxon>
    </lineage>
</organism>
<gene>
    <name evidence="2" type="ORF">CHARACLAT_001655</name>
</gene>
<protein>
    <submittedName>
        <fullName evidence="2">Uncharacterized protein</fullName>
    </submittedName>
</protein>
<proteinExistence type="predicted"/>
<keyword evidence="3" id="KW-1185">Reference proteome</keyword>
<evidence type="ECO:0000313" key="2">
    <source>
        <dbReference type="EMBL" id="MED6282758.1"/>
    </source>
</evidence>
<dbReference type="Proteomes" id="UP001352852">
    <property type="component" value="Unassembled WGS sequence"/>
</dbReference>
<evidence type="ECO:0000313" key="3">
    <source>
        <dbReference type="Proteomes" id="UP001352852"/>
    </source>
</evidence>
<reference evidence="2 3" key="1">
    <citation type="submission" date="2021-06" db="EMBL/GenBank/DDBJ databases">
        <authorList>
            <person name="Palmer J.M."/>
        </authorList>
    </citation>
    <scope>NUCLEOTIDE SEQUENCE [LARGE SCALE GENOMIC DNA]</scope>
    <source>
        <strain evidence="2 3">CL_MEX2019</strain>
        <tissue evidence="2">Muscle</tissue>
    </source>
</reference>
<evidence type="ECO:0000256" key="1">
    <source>
        <dbReference type="SAM" id="MobiDB-lite"/>
    </source>
</evidence>
<name>A0ABU7E679_9TELE</name>
<accession>A0ABU7E679</accession>
<feature type="region of interest" description="Disordered" evidence="1">
    <location>
        <begin position="56"/>
        <end position="80"/>
    </location>
</feature>